<gene>
    <name evidence="1" type="ORF">C7460_103126</name>
</gene>
<organism evidence="1 2">
    <name type="scientific">Marinoscillum furvescens DSM 4134</name>
    <dbReference type="NCBI Taxonomy" id="1122208"/>
    <lineage>
        <taxon>Bacteria</taxon>
        <taxon>Pseudomonadati</taxon>
        <taxon>Bacteroidota</taxon>
        <taxon>Cytophagia</taxon>
        <taxon>Cytophagales</taxon>
        <taxon>Reichenbachiellaceae</taxon>
        <taxon>Marinoscillum</taxon>
    </lineage>
</organism>
<evidence type="ECO:0000313" key="2">
    <source>
        <dbReference type="Proteomes" id="UP000256779"/>
    </source>
</evidence>
<dbReference type="AlphaFoldDB" id="A0A3D9L607"/>
<proteinExistence type="predicted"/>
<evidence type="ECO:0000313" key="1">
    <source>
        <dbReference type="EMBL" id="REE01610.1"/>
    </source>
</evidence>
<evidence type="ECO:0008006" key="3">
    <source>
        <dbReference type="Google" id="ProtNLM"/>
    </source>
</evidence>
<protein>
    <recommendedName>
        <fullName evidence="3">Thiamine pyrophosphokinase</fullName>
    </recommendedName>
</protein>
<comment type="caution">
    <text evidence="1">The sequence shown here is derived from an EMBL/GenBank/DDBJ whole genome shotgun (WGS) entry which is preliminary data.</text>
</comment>
<keyword evidence="2" id="KW-1185">Reference proteome</keyword>
<dbReference type="EMBL" id="QREG01000003">
    <property type="protein sequence ID" value="REE01610.1"/>
    <property type="molecule type" value="Genomic_DNA"/>
</dbReference>
<sequence length="209" mass="23657">MSSHHIVRDEQEPALILHQLAARDTGVLHHLLEWSPVVVCCQDSIDLYTSMNHKLDFALVGFPQMEKWKEYLADQQPVKLMAVHGEDFLQTGLMLLARDGHPAVNVITSEDALPEVIGALEQWAHKLNVVIYAGGKRHLFIHSKTYRKWLPVGSVLQLWSLGAEAQWQVRDAQAHVQEFSAAEKHLEIANEGEVEISCERVPFMVVEDL</sequence>
<dbReference type="OrthoDB" id="1132102at2"/>
<name>A0A3D9L607_MARFU</name>
<dbReference type="RefSeq" id="WP_115866894.1">
    <property type="nucleotide sequence ID" value="NZ_QREG01000003.1"/>
</dbReference>
<reference evidence="1 2" key="1">
    <citation type="submission" date="2018-07" db="EMBL/GenBank/DDBJ databases">
        <title>Genomic Encyclopedia of Type Strains, Phase IV (KMG-IV): sequencing the most valuable type-strain genomes for metagenomic binning, comparative biology and taxonomic classification.</title>
        <authorList>
            <person name="Goeker M."/>
        </authorList>
    </citation>
    <scope>NUCLEOTIDE SEQUENCE [LARGE SCALE GENOMIC DNA]</scope>
    <source>
        <strain evidence="1 2">DSM 4134</strain>
    </source>
</reference>
<dbReference type="Proteomes" id="UP000256779">
    <property type="component" value="Unassembled WGS sequence"/>
</dbReference>
<accession>A0A3D9L607</accession>